<dbReference type="PANTHER" id="PTHR47894:SF1">
    <property type="entry name" value="HTH-TYPE TRANSCRIPTIONAL REGULATOR VQSM"/>
    <property type="match status" value="1"/>
</dbReference>
<evidence type="ECO:0000256" key="1">
    <source>
        <dbReference type="ARBA" id="ARBA00023015"/>
    </source>
</evidence>
<sequence>MRDPFGLFQENISVSYAHLLLEIVHGYAIDTETVLSGTGLLLAEMKQADAKMSAHQWSKLVVNALKLTGNPRLGIEYGFKLRPTSHGALGFAFLSCTDVETALSLCQQYFCTRIQNFIPELKIEEDFVYVYLDDVHPVKLGGAEQSDQLRSFLIESLLFGAIHFLSIFSEKIIESCEVFVDWADAQNYKSIDLSQIKIQFNQQRNGLRFPKQYLHCKNPNADQMAFQQALLYCENDKLKLLKEATRDLQKSIRSELLYKAGNAYPTLPLIAQRLNMSERTIKRHLQAQGTTFLQILAEVRFSQAKKLLQQPQYSIQDIAALVGYEEATNFIRAFKRMFGETPSQYRKSYLSNANSSDIAS</sequence>
<dbReference type="Pfam" id="PF12833">
    <property type="entry name" value="HTH_18"/>
    <property type="match status" value="1"/>
</dbReference>
<organism evidence="5 6">
    <name type="scientific">Acinetobacter proteolyticus</name>
    <dbReference type="NCBI Taxonomy" id="1776741"/>
    <lineage>
        <taxon>Bacteria</taxon>
        <taxon>Pseudomonadati</taxon>
        <taxon>Pseudomonadota</taxon>
        <taxon>Gammaproteobacteria</taxon>
        <taxon>Moraxellales</taxon>
        <taxon>Moraxellaceae</taxon>
        <taxon>Acinetobacter</taxon>
    </lineage>
</organism>
<accession>A0A2N0WGC7</accession>
<dbReference type="GO" id="GO:0005829">
    <property type="term" value="C:cytosol"/>
    <property type="evidence" value="ECO:0007669"/>
    <property type="project" value="TreeGrafter"/>
</dbReference>
<dbReference type="GO" id="GO:0000976">
    <property type="term" value="F:transcription cis-regulatory region binding"/>
    <property type="evidence" value="ECO:0007669"/>
    <property type="project" value="TreeGrafter"/>
</dbReference>
<dbReference type="PROSITE" id="PS01124">
    <property type="entry name" value="HTH_ARAC_FAMILY_2"/>
    <property type="match status" value="1"/>
</dbReference>
<dbReference type="AlphaFoldDB" id="A0A2N0WGC7"/>
<dbReference type="InterPro" id="IPR020449">
    <property type="entry name" value="Tscrpt_reg_AraC-type_HTH"/>
</dbReference>
<dbReference type="InterPro" id="IPR032687">
    <property type="entry name" value="AraC-type_N"/>
</dbReference>
<dbReference type="GO" id="GO:0003700">
    <property type="term" value="F:DNA-binding transcription factor activity"/>
    <property type="evidence" value="ECO:0007669"/>
    <property type="project" value="InterPro"/>
</dbReference>
<keyword evidence="1" id="KW-0805">Transcription regulation</keyword>
<comment type="caution">
    <text evidence="5">The sequence shown here is derived from an EMBL/GenBank/DDBJ whole genome shotgun (WGS) entry which is preliminary data.</text>
</comment>
<evidence type="ECO:0000259" key="4">
    <source>
        <dbReference type="PROSITE" id="PS01124"/>
    </source>
</evidence>
<dbReference type="EMBL" id="PISJ01000012">
    <property type="protein sequence ID" value="PKF34140.1"/>
    <property type="molecule type" value="Genomic_DNA"/>
</dbReference>
<dbReference type="Proteomes" id="UP000233553">
    <property type="component" value="Unassembled WGS sequence"/>
</dbReference>
<proteinExistence type="predicted"/>
<reference evidence="5 6" key="1">
    <citation type="submission" date="2017-12" db="EMBL/GenBank/DDBJ databases">
        <title>Draft Genome sequences of multiple microbial strains isolated from spacecraft associated surfaces.</title>
        <authorList>
            <person name="Seuylemezian A."/>
            <person name="Vaishampayan P."/>
            <person name="Venkateswaran K."/>
        </authorList>
    </citation>
    <scope>NUCLEOTIDE SEQUENCE [LARGE SCALE GENOMIC DNA]</scope>
    <source>
        <strain evidence="5 6">2P01AA</strain>
    </source>
</reference>
<dbReference type="Pfam" id="PF12625">
    <property type="entry name" value="Arabinose_bd"/>
    <property type="match status" value="1"/>
</dbReference>
<keyword evidence="2" id="KW-0238">DNA-binding</keyword>
<evidence type="ECO:0000256" key="2">
    <source>
        <dbReference type="ARBA" id="ARBA00023125"/>
    </source>
</evidence>
<dbReference type="SMART" id="SM00342">
    <property type="entry name" value="HTH_ARAC"/>
    <property type="match status" value="1"/>
</dbReference>
<gene>
    <name evidence="5" type="ORF">CW311_09890</name>
</gene>
<keyword evidence="3" id="KW-0804">Transcription</keyword>
<dbReference type="InterPro" id="IPR018060">
    <property type="entry name" value="HTH_AraC"/>
</dbReference>
<dbReference type="Gene3D" id="1.10.10.60">
    <property type="entry name" value="Homeodomain-like"/>
    <property type="match status" value="1"/>
</dbReference>
<protein>
    <submittedName>
        <fullName evidence="5">AraC family transcriptional regulator</fullName>
    </submittedName>
</protein>
<dbReference type="SUPFAM" id="SSF46689">
    <property type="entry name" value="Homeodomain-like"/>
    <property type="match status" value="1"/>
</dbReference>
<evidence type="ECO:0000313" key="5">
    <source>
        <dbReference type="EMBL" id="PKF34140.1"/>
    </source>
</evidence>
<dbReference type="PRINTS" id="PR00032">
    <property type="entry name" value="HTHARAC"/>
</dbReference>
<evidence type="ECO:0000313" key="6">
    <source>
        <dbReference type="Proteomes" id="UP000233553"/>
    </source>
</evidence>
<evidence type="ECO:0000256" key="3">
    <source>
        <dbReference type="ARBA" id="ARBA00023163"/>
    </source>
</evidence>
<feature type="domain" description="HTH araC/xylS-type" evidence="4">
    <location>
        <begin position="246"/>
        <end position="348"/>
    </location>
</feature>
<dbReference type="RefSeq" id="WP_101236401.1">
    <property type="nucleotide sequence ID" value="NZ_PISJ01000012.1"/>
</dbReference>
<dbReference type="InterPro" id="IPR009057">
    <property type="entry name" value="Homeodomain-like_sf"/>
</dbReference>
<name>A0A2N0WGC7_9GAMM</name>
<dbReference type="PANTHER" id="PTHR47894">
    <property type="entry name" value="HTH-TYPE TRANSCRIPTIONAL REGULATOR GADX"/>
    <property type="match status" value="1"/>
</dbReference>